<accession>A0A1H0G6R2</accession>
<evidence type="ECO:0000256" key="1">
    <source>
        <dbReference type="SAM" id="Phobius"/>
    </source>
</evidence>
<feature type="transmembrane region" description="Helical" evidence="1">
    <location>
        <begin position="321"/>
        <end position="339"/>
    </location>
</feature>
<dbReference type="GO" id="GO:0016740">
    <property type="term" value="F:transferase activity"/>
    <property type="evidence" value="ECO:0007669"/>
    <property type="project" value="UniProtKB-KW"/>
</dbReference>
<gene>
    <name evidence="2" type="ORF">SAMN05192576_3272</name>
</gene>
<feature type="transmembrane region" description="Helical" evidence="1">
    <location>
        <begin position="12"/>
        <end position="33"/>
    </location>
</feature>
<dbReference type="AlphaFoldDB" id="A0A1H0G6R2"/>
<keyword evidence="2" id="KW-0808">Transferase</keyword>
<reference evidence="2 3" key="1">
    <citation type="submission" date="2016-10" db="EMBL/GenBank/DDBJ databases">
        <authorList>
            <person name="de Groot N.N."/>
        </authorList>
    </citation>
    <scope>NUCLEOTIDE SEQUENCE [LARGE SCALE GENOMIC DNA]</scope>
    <source>
        <strain evidence="2 3">CGMCC 1.11147</strain>
    </source>
</reference>
<keyword evidence="1" id="KW-0812">Transmembrane</keyword>
<feature type="transmembrane region" description="Helical" evidence="1">
    <location>
        <begin position="383"/>
        <end position="403"/>
    </location>
</feature>
<evidence type="ECO:0000313" key="2">
    <source>
        <dbReference type="EMBL" id="SDO02540.1"/>
    </source>
</evidence>
<feature type="transmembrane region" description="Helical" evidence="1">
    <location>
        <begin position="280"/>
        <end position="309"/>
    </location>
</feature>
<keyword evidence="3" id="KW-1185">Reference proteome</keyword>
<dbReference type="Proteomes" id="UP000199004">
    <property type="component" value="Unassembled WGS sequence"/>
</dbReference>
<feature type="transmembrane region" description="Helical" evidence="1">
    <location>
        <begin position="187"/>
        <end position="204"/>
    </location>
</feature>
<proteinExistence type="predicted"/>
<protein>
    <submittedName>
        <fullName evidence="2">4-amino-4-deoxy-L-arabinose transferase</fullName>
    </submittedName>
</protein>
<feature type="transmembrane region" description="Helical" evidence="1">
    <location>
        <begin position="351"/>
        <end position="371"/>
    </location>
</feature>
<feature type="transmembrane region" description="Helical" evidence="1">
    <location>
        <begin position="234"/>
        <end position="252"/>
    </location>
</feature>
<feature type="transmembrane region" description="Helical" evidence="1">
    <location>
        <begin position="108"/>
        <end position="127"/>
    </location>
</feature>
<organism evidence="2 3">
    <name type="scientific">Nocardioides szechwanensis</name>
    <dbReference type="NCBI Taxonomy" id="1005944"/>
    <lineage>
        <taxon>Bacteria</taxon>
        <taxon>Bacillati</taxon>
        <taxon>Actinomycetota</taxon>
        <taxon>Actinomycetes</taxon>
        <taxon>Propionibacteriales</taxon>
        <taxon>Nocardioidaceae</taxon>
        <taxon>Nocardioides</taxon>
    </lineage>
</organism>
<dbReference type="OrthoDB" id="3790899at2"/>
<keyword evidence="1" id="KW-0472">Membrane</keyword>
<feature type="transmembrane region" description="Helical" evidence="1">
    <location>
        <begin position="164"/>
        <end position="180"/>
    </location>
</feature>
<feature type="transmembrane region" description="Helical" evidence="1">
    <location>
        <begin position="139"/>
        <end position="158"/>
    </location>
</feature>
<dbReference type="EMBL" id="FNIC01000005">
    <property type="protein sequence ID" value="SDO02540.1"/>
    <property type="molecule type" value="Genomic_DNA"/>
</dbReference>
<evidence type="ECO:0000313" key="3">
    <source>
        <dbReference type="Proteomes" id="UP000199004"/>
    </source>
</evidence>
<dbReference type="RefSeq" id="WP_091025861.1">
    <property type="nucleotide sequence ID" value="NZ_BKAE01000031.1"/>
</dbReference>
<dbReference type="STRING" id="1005944.SAMN05192576_3272"/>
<name>A0A1H0G6R2_9ACTN</name>
<sequence>MTQPVGRRAPRPLVLLAAAAVAAGVTMTAVGAWRTGVSWDETYHVVRMRNYLDSGWYLLDGDLLGDEPGSWEDQRYVYGPATMGLAHLWSMLWGVEGSGQVSASAEAFAVRHLVVVGLSLAGVAAAATTTRLLTRQWSWAVVTAGVLVALPTWTGHAMFNVKDVPVATGYALVTLGVAVVHLTSRRTLQMAGAATLVAGIVLAVGTRPGIWPGIVLAGTPAVLVALRARDVRRLATLLGAVAVACAALLLLYPDAFRDPVDALLGSALESSRYGGTPGNWWYLPLFLLIELPTLHLLLGALGTVVALRLLRHGALPERTRVVVVMVLLQAFALPVVAVLRESNLYNGLRQLLFAAPALAVLVTLGIRALLADSPGRSAPVRRAAPVLVGLAFVGPLVAQAQLFPYNYAYSSVPANALAPLAADRGRAWEVPTDYWRTSVRELAPDIPQGGLAVCSPSYDDEDRFVPYSHEGHQDCATDLIGPLSPYDDQRAATWSQDPTDFLAVDAGTEFVGDNCERLAEVTRRLYWRTVTMSYVARCDLVLEPYPSEGLTFTGAGTGGAVLLTGWSSHRAEPGIGLVHESGSLGVTLPERLREAPLALRVTLTDDTAAGDLQLWANGVQVPVEADGDDVLRADLGTDVAEAYGDGRLVLTFVQPAPTGEIRLTALRLEATS</sequence>
<feature type="transmembrane region" description="Helical" evidence="1">
    <location>
        <begin position="210"/>
        <end position="227"/>
    </location>
</feature>
<keyword evidence="1" id="KW-1133">Transmembrane helix</keyword>